<protein>
    <submittedName>
        <fullName evidence="2">Uncharacterized protein</fullName>
    </submittedName>
</protein>
<reference evidence="2" key="1">
    <citation type="submission" date="2020-01" db="EMBL/GenBank/DDBJ databases">
        <title>Genome Sequencing of Three Apophysomyces-Like Fungal Strains Confirms a Novel Fungal Genus in the Mucoromycota with divergent Burkholderia-like Endosymbiotic Bacteria.</title>
        <authorList>
            <person name="Stajich J.E."/>
            <person name="Macias A.M."/>
            <person name="Carter-House D."/>
            <person name="Lovett B."/>
            <person name="Kasson L.R."/>
            <person name="Berry K."/>
            <person name="Grigoriev I."/>
            <person name="Chang Y."/>
            <person name="Spatafora J."/>
            <person name="Kasson M.T."/>
        </authorList>
    </citation>
    <scope>NUCLEOTIDE SEQUENCE</scope>
    <source>
        <strain evidence="2">NRRL A-21654</strain>
    </source>
</reference>
<keyword evidence="3" id="KW-1185">Reference proteome</keyword>
<dbReference type="AlphaFoldDB" id="A0A8H7ELL0"/>
<comment type="caution">
    <text evidence="2">The sequence shown here is derived from an EMBL/GenBank/DDBJ whole genome shotgun (WGS) entry which is preliminary data.</text>
</comment>
<dbReference type="EMBL" id="JABAYA010000173">
    <property type="protein sequence ID" value="KAF7722864.1"/>
    <property type="molecule type" value="Genomic_DNA"/>
</dbReference>
<dbReference type="OrthoDB" id="10637364at2759"/>
<organism evidence="2 3">
    <name type="scientific">Apophysomyces ossiformis</name>
    <dbReference type="NCBI Taxonomy" id="679940"/>
    <lineage>
        <taxon>Eukaryota</taxon>
        <taxon>Fungi</taxon>
        <taxon>Fungi incertae sedis</taxon>
        <taxon>Mucoromycota</taxon>
        <taxon>Mucoromycotina</taxon>
        <taxon>Mucoromycetes</taxon>
        <taxon>Mucorales</taxon>
        <taxon>Mucorineae</taxon>
        <taxon>Mucoraceae</taxon>
        <taxon>Apophysomyces</taxon>
    </lineage>
</organism>
<name>A0A8H7ELL0_9FUNG</name>
<dbReference type="Proteomes" id="UP000605846">
    <property type="component" value="Unassembled WGS sequence"/>
</dbReference>
<evidence type="ECO:0000313" key="3">
    <source>
        <dbReference type="Proteomes" id="UP000605846"/>
    </source>
</evidence>
<evidence type="ECO:0000313" key="2">
    <source>
        <dbReference type="EMBL" id="KAF7722864.1"/>
    </source>
</evidence>
<gene>
    <name evidence="2" type="ORF">EC973_002625</name>
</gene>
<sequence>MTLNKALDRLVENSRNAAAVSIVASSPGFLGHLFHGNNDRPLIRDAKPNECKLFDALCSGESQLKRPQVDINRADSTRYEIEQEIKQILNVVNSNSEICNLPEVHTRIAELQERYEAIQISIRFLEDRYKQNEEDEKAAKVYASEQQRREEEMRKEEEDKQLQKDIDKERQMRDVTEAYAVEKDITSQPAAESRAPSPEPMAVEEETNVSFTAEQMEIPSSECQGEVISYKQIAVEQQPIEPIGISMESSKTSQDEKEKLFPQKNDEQMVRQPETSKLPLEEVHAILRVEEQGAASTSNISELEMNFINDMERIKELMRRYENDPKQYHDTSRQLLRFALISGNKQNEDLISSLSKEARGKVLLKVLDMLLCDIDSQGIPLNQLKRELNTFAVTQGLEGAVGTEAIYMLMATKQLTIDRSGPIPLVKHNNFNI</sequence>
<feature type="region of interest" description="Disordered" evidence="1">
    <location>
        <begin position="183"/>
        <end position="203"/>
    </location>
</feature>
<feature type="region of interest" description="Disordered" evidence="1">
    <location>
        <begin position="134"/>
        <end position="164"/>
    </location>
</feature>
<feature type="compositionally biased region" description="Basic and acidic residues" evidence="1">
    <location>
        <begin position="146"/>
        <end position="164"/>
    </location>
</feature>
<evidence type="ECO:0000256" key="1">
    <source>
        <dbReference type="SAM" id="MobiDB-lite"/>
    </source>
</evidence>
<accession>A0A8H7ELL0</accession>
<proteinExistence type="predicted"/>